<evidence type="ECO:0000313" key="1">
    <source>
        <dbReference type="EMBL" id="GAH93484.1"/>
    </source>
</evidence>
<gene>
    <name evidence="1" type="ORF">S06H3_00573</name>
</gene>
<dbReference type="EMBL" id="BARV01000108">
    <property type="protein sequence ID" value="GAH93484.1"/>
    <property type="molecule type" value="Genomic_DNA"/>
</dbReference>
<dbReference type="AlphaFoldDB" id="X1KTL8"/>
<accession>X1KTL8</accession>
<reference evidence="1" key="1">
    <citation type="journal article" date="2014" name="Front. Microbiol.">
        <title>High frequency of phylogenetically diverse reductive dehalogenase-homologous genes in deep subseafloor sedimentary metagenomes.</title>
        <authorList>
            <person name="Kawai M."/>
            <person name="Futagami T."/>
            <person name="Toyoda A."/>
            <person name="Takaki Y."/>
            <person name="Nishi S."/>
            <person name="Hori S."/>
            <person name="Arai W."/>
            <person name="Tsubouchi T."/>
            <person name="Morono Y."/>
            <person name="Uchiyama I."/>
            <person name="Ito T."/>
            <person name="Fujiyama A."/>
            <person name="Inagaki F."/>
            <person name="Takami H."/>
        </authorList>
    </citation>
    <scope>NUCLEOTIDE SEQUENCE</scope>
    <source>
        <strain evidence="1">Expedition CK06-06</strain>
    </source>
</reference>
<comment type="caution">
    <text evidence="1">The sequence shown here is derived from an EMBL/GenBank/DDBJ whole genome shotgun (WGS) entry which is preliminary data.</text>
</comment>
<organism evidence="1">
    <name type="scientific">marine sediment metagenome</name>
    <dbReference type="NCBI Taxonomy" id="412755"/>
    <lineage>
        <taxon>unclassified sequences</taxon>
        <taxon>metagenomes</taxon>
        <taxon>ecological metagenomes</taxon>
    </lineage>
</organism>
<protein>
    <submittedName>
        <fullName evidence="1">Uncharacterized protein</fullName>
    </submittedName>
</protein>
<name>X1KTL8_9ZZZZ</name>
<proteinExistence type="predicted"/>
<sequence length="97" mass="11106">MPNVLKKELSFFRAKHPEEESSDADADEEGLPILLEPIADLGAVWIPLDDGRIWVGRFFNEHAPMPGSARREISQDFTKRHLDFEQFIDAFNESFSS</sequence>